<feature type="domain" description="NAD-dependent epimerase/dehydratase" evidence="1">
    <location>
        <begin position="9"/>
        <end position="200"/>
    </location>
</feature>
<dbReference type="Gene3D" id="3.40.50.720">
    <property type="entry name" value="NAD(P)-binding Rossmann-like Domain"/>
    <property type="match status" value="1"/>
</dbReference>
<dbReference type="RefSeq" id="WP_121793676.1">
    <property type="nucleotide sequence ID" value="NZ_RDBF01000003.1"/>
</dbReference>
<dbReference type="InterPro" id="IPR051783">
    <property type="entry name" value="NAD(P)-dependent_oxidoreduct"/>
</dbReference>
<evidence type="ECO:0000259" key="1">
    <source>
        <dbReference type="Pfam" id="PF01370"/>
    </source>
</evidence>
<sequence length="275" mass="28803">MTAVIAGCGDLGTRVGLQLAAAGHRVVGLRRNAAVLPAQIEGRSIDLAVERPDLPGDTDLVVVATAAGERSVEGYRRAYVDALSHVLDAVDVLGSAPRVVLVSSTGVYAVGDGSWVDEHTPASAAAGTAAVLVEAEHLLRRRSPEAVALRLGGIYGPGRDRLLRQVEAGDRLANAGRYLNLIHVDDAASAIVHLLLQVAAPAPVYLGVDGIPATRAEIAEFIAGELGTVPPPHDVETAALSGKRCRGDLLRSTGFDFAYPSYRDGYRALIRARAR</sequence>
<protein>
    <submittedName>
        <fullName evidence="2">SDR family NAD(P)-dependent oxidoreductase</fullName>
    </submittedName>
</protein>
<name>A0A3L8PMY6_9ACTN</name>
<dbReference type="InterPro" id="IPR036291">
    <property type="entry name" value="NAD(P)-bd_dom_sf"/>
</dbReference>
<dbReference type="InterPro" id="IPR001509">
    <property type="entry name" value="Epimerase_deHydtase"/>
</dbReference>
<proteinExistence type="predicted"/>
<comment type="caution">
    <text evidence="2">The sequence shown here is derived from an EMBL/GenBank/DDBJ whole genome shotgun (WGS) entry which is preliminary data.</text>
</comment>
<reference evidence="2 3" key="1">
    <citation type="submission" date="2018-10" db="EMBL/GenBank/DDBJ databases">
        <title>Aeromicrobium sp. 9W16Y-2 whole genome shotgun sequence.</title>
        <authorList>
            <person name="Li F."/>
        </authorList>
    </citation>
    <scope>NUCLEOTIDE SEQUENCE [LARGE SCALE GENOMIC DNA]</scope>
    <source>
        <strain evidence="2 3">9W16Y-2</strain>
    </source>
</reference>
<dbReference type="GO" id="GO:0005737">
    <property type="term" value="C:cytoplasm"/>
    <property type="evidence" value="ECO:0007669"/>
    <property type="project" value="TreeGrafter"/>
</dbReference>
<accession>A0A3L8PMY6</accession>
<dbReference type="PANTHER" id="PTHR48079:SF6">
    <property type="entry name" value="NAD(P)-BINDING DOMAIN-CONTAINING PROTEIN-RELATED"/>
    <property type="match status" value="1"/>
</dbReference>
<organism evidence="2 3">
    <name type="scientific">Aeromicrobium phragmitis</name>
    <dbReference type="NCBI Taxonomy" id="2478914"/>
    <lineage>
        <taxon>Bacteria</taxon>
        <taxon>Bacillati</taxon>
        <taxon>Actinomycetota</taxon>
        <taxon>Actinomycetes</taxon>
        <taxon>Propionibacteriales</taxon>
        <taxon>Nocardioidaceae</taxon>
        <taxon>Aeromicrobium</taxon>
    </lineage>
</organism>
<keyword evidence="3" id="KW-1185">Reference proteome</keyword>
<dbReference type="PANTHER" id="PTHR48079">
    <property type="entry name" value="PROTEIN YEEZ"/>
    <property type="match status" value="1"/>
</dbReference>
<dbReference type="OrthoDB" id="9787292at2"/>
<evidence type="ECO:0000313" key="3">
    <source>
        <dbReference type="Proteomes" id="UP000282515"/>
    </source>
</evidence>
<evidence type="ECO:0000313" key="2">
    <source>
        <dbReference type="EMBL" id="RLV56671.1"/>
    </source>
</evidence>
<dbReference type="EMBL" id="RDBF01000003">
    <property type="protein sequence ID" value="RLV56671.1"/>
    <property type="molecule type" value="Genomic_DNA"/>
</dbReference>
<dbReference type="Proteomes" id="UP000282515">
    <property type="component" value="Unassembled WGS sequence"/>
</dbReference>
<gene>
    <name evidence="2" type="ORF">D9V41_06305</name>
</gene>
<dbReference type="AlphaFoldDB" id="A0A3L8PMY6"/>
<dbReference type="GO" id="GO:0004029">
    <property type="term" value="F:aldehyde dehydrogenase (NAD+) activity"/>
    <property type="evidence" value="ECO:0007669"/>
    <property type="project" value="TreeGrafter"/>
</dbReference>
<dbReference type="SUPFAM" id="SSF51735">
    <property type="entry name" value="NAD(P)-binding Rossmann-fold domains"/>
    <property type="match status" value="1"/>
</dbReference>
<dbReference type="Pfam" id="PF01370">
    <property type="entry name" value="Epimerase"/>
    <property type="match status" value="1"/>
</dbReference>